<evidence type="ECO:0000256" key="11">
    <source>
        <dbReference type="ARBA" id="ARBA00032474"/>
    </source>
</evidence>
<evidence type="ECO:0000256" key="5">
    <source>
        <dbReference type="ARBA" id="ARBA00023150"/>
    </source>
</evidence>
<dbReference type="AlphaFoldDB" id="A0A9Q8Y914"/>
<dbReference type="GO" id="GO:0030366">
    <property type="term" value="F:molybdopterin synthase activity"/>
    <property type="evidence" value="ECO:0007669"/>
    <property type="project" value="UniProtKB-EC"/>
</dbReference>
<evidence type="ECO:0000313" key="16">
    <source>
        <dbReference type="Proteomes" id="UP001214094"/>
    </source>
</evidence>
<dbReference type="KEGG" id="eah:FA04_04475"/>
<evidence type="ECO:0000256" key="4">
    <source>
        <dbReference type="ARBA" id="ARBA00013858"/>
    </source>
</evidence>
<organism evidence="13 15">
    <name type="scientific">Ensifer adhaerens</name>
    <name type="common">Sinorhizobium morelense</name>
    <dbReference type="NCBI Taxonomy" id="106592"/>
    <lineage>
        <taxon>Bacteria</taxon>
        <taxon>Pseudomonadati</taxon>
        <taxon>Pseudomonadota</taxon>
        <taxon>Alphaproteobacteria</taxon>
        <taxon>Hyphomicrobiales</taxon>
        <taxon>Rhizobiaceae</taxon>
        <taxon>Sinorhizobium/Ensifer group</taxon>
        <taxon>Ensifer</taxon>
    </lineage>
</organism>
<evidence type="ECO:0000256" key="7">
    <source>
        <dbReference type="ARBA" id="ARBA00026066"/>
    </source>
</evidence>
<dbReference type="GeneID" id="29518903"/>
<accession>A0A9Q8Y914</accession>
<dbReference type="Proteomes" id="UP001055460">
    <property type="component" value="Chromosome"/>
</dbReference>
<evidence type="ECO:0000256" key="1">
    <source>
        <dbReference type="ARBA" id="ARBA00005046"/>
    </source>
</evidence>
<reference evidence="13" key="1">
    <citation type="submission" date="2022-06" db="EMBL/GenBank/DDBJ databases">
        <title>Physiological and biochemical characterization and genomic elucidation of a strain of the genus Ensifer adhaerens M8 that combines arsenic oxidation and chromium reduction.</title>
        <authorList>
            <person name="Li X."/>
            <person name="Yu c."/>
        </authorList>
    </citation>
    <scope>NUCLEOTIDE SEQUENCE</scope>
    <source>
        <strain evidence="13">M8</strain>
    </source>
</reference>
<dbReference type="EMBL" id="CP121308">
    <property type="protein sequence ID" value="WFP91651.1"/>
    <property type="molecule type" value="Genomic_DNA"/>
</dbReference>
<evidence type="ECO:0000313" key="15">
    <source>
        <dbReference type="Proteomes" id="UP001055460"/>
    </source>
</evidence>
<evidence type="ECO:0000256" key="9">
    <source>
        <dbReference type="ARBA" id="ARBA00030407"/>
    </source>
</evidence>
<comment type="pathway">
    <text evidence="1">Cofactor biosynthesis; molybdopterin biosynthesis.</text>
</comment>
<name>A0A9Q8Y914_ENSAD</name>
<dbReference type="CDD" id="cd00756">
    <property type="entry name" value="MoaE"/>
    <property type="match status" value="1"/>
</dbReference>
<dbReference type="OrthoDB" id="9803224at2"/>
<keyword evidence="16" id="KW-1185">Reference proteome</keyword>
<proteinExistence type="inferred from homology"/>
<comment type="subunit">
    <text evidence="7">Heterotetramer of 2 MoaD subunits and 2 MoaE subunits. Also stable as homodimer. The enzyme changes between these two forms during catalysis.</text>
</comment>
<comment type="function">
    <text evidence="6">Converts molybdopterin precursor Z into molybdopterin. This requires the incorporation of two sulfur atoms into precursor Z to generate a dithiolene group. The sulfur is provided by MoaD.</text>
</comment>
<evidence type="ECO:0000313" key="14">
    <source>
        <dbReference type="EMBL" id="WFP91651.1"/>
    </source>
</evidence>
<dbReference type="RefSeq" id="WP_034804281.1">
    <property type="nucleotide sequence ID" value="NZ_CAXURO020000001.1"/>
</dbReference>
<dbReference type="Pfam" id="PF02391">
    <property type="entry name" value="MoaE"/>
    <property type="match status" value="1"/>
</dbReference>
<keyword evidence="5" id="KW-0501">Molybdenum cofactor biosynthesis</keyword>
<protein>
    <recommendedName>
        <fullName evidence="4">Molybdopterin synthase catalytic subunit</fullName>
        <ecNumber evidence="3">2.8.1.12</ecNumber>
    </recommendedName>
    <alternativeName>
        <fullName evidence="10">MPT synthase subunit 2</fullName>
    </alternativeName>
    <alternativeName>
        <fullName evidence="8">Molybdenum cofactor biosynthesis protein E</fullName>
    </alternativeName>
    <alternativeName>
        <fullName evidence="9">Molybdopterin-converting factor large subunit</fullName>
    </alternativeName>
    <alternativeName>
        <fullName evidence="11">Molybdopterin-converting factor subunit 2</fullName>
    </alternativeName>
</protein>
<dbReference type="SUPFAM" id="SSF54690">
    <property type="entry name" value="Molybdopterin synthase subunit MoaE"/>
    <property type="match status" value="1"/>
</dbReference>
<evidence type="ECO:0000256" key="8">
    <source>
        <dbReference type="ARBA" id="ARBA00029745"/>
    </source>
</evidence>
<dbReference type="InterPro" id="IPR003448">
    <property type="entry name" value="Mopterin_biosynth_MoaE"/>
</dbReference>
<gene>
    <name evidence="13" type="ORF">NE863_04340</name>
    <name evidence="14" type="ORF">P4B07_04540</name>
</gene>
<dbReference type="PANTHER" id="PTHR23404">
    <property type="entry name" value="MOLYBDOPTERIN SYNTHASE RELATED"/>
    <property type="match status" value="1"/>
</dbReference>
<dbReference type="Proteomes" id="UP001214094">
    <property type="component" value="Chromosome"/>
</dbReference>
<evidence type="ECO:0000256" key="10">
    <source>
        <dbReference type="ARBA" id="ARBA00030781"/>
    </source>
</evidence>
<dbReference type="EC" id="2.8.1.12" evidence="3"/>
<sequence>MRAPVTVRVQREDFDLNSEVAKLSAGRADIGAITTFSGLCRDEAGTLAALELEHYPGMAEAEIERICQEAVERFSLQAATAIHRYGKILPGENIVLVVAASRHRQAAFDGANFIMDFLKTSAPFWKKEHLGDGTTGGWVSAKDADDTARDRWSK</sequence>
<reference evidence="14 16" key="2">
    <citation type="submission" date="2023-03" db="EMBL/GenBank/DDBJ databases">
        <title>Comparative genome and transcriptome analysis combination mining strategies for increasing vitamin B12 production of Ensifer adhaerens strain.</title>
        <authorList>
            <person name="Yongheng L."/>
        </authorList>
    </citation>
    <scope>NUCLEOTIDE SEQUENCE [LARGE SCALE GENOMIC DNA]</scope>
    <source>
        <strain evidence="14 16">Casida A-T305</strain>
    </source>
</reference>
<dbReference type="GO" id="GO:0006777">
    <property type="term" value="P:Mo-molybdopterin cofactor biosynthetic process"/>
    <property type="evidence" value="ECO:0007669"/>
    <property type="project" value="UniProtKB-KW"/>
</dbReference>
<dbReference type="Gene3D" id="3.90.1170.40">
    <property type="entry name" value="Molybdopterin biosynthesis MoaE subunit"/>
    <property type="match status" value="1"/>
</dbReference>
<comment type="catalytic activity">
    <reaction evidence="12">
        <text>2 [molybdopterin-synthase sulfur-carrier protein]-C-terminal-Gly-aminoethanethioate + cyclic pyranopterin phosphate + H2O = molybdopterin + 2 [molybdopterin-synthase sulfur-carrier protein]-C-terminal Gly-Gly + 2 H(+)</text>
        <dbReference type="Rhea" id="RHEA:26333"/>
        <dbReference type="Rhea" id="RHEA-COMP:12202"/>
        <dbReference type="Rhea" id="RHEA-COMP:19907"/>
        <dbReference type="ChEBI" id="CHEBI:15377"/>
        <dbReference type="ChEBI" id="CHEBI:15378"/>
        <dbReference type="ChEBI" id="CHEBI:58698"/>
        <dbReference type="ChEBI" id="CHEBI:59648"/>
        <dbReference type="ChEBI" id="CHEBI:90778"/>
        <dbReference type="ChEBI" id="CHEBI:232372"/>
        <dbReference type="EC" id="2.8.1.12"/>
    </reaction>
</comment>
<evidence type="ECO:0000256" key="6">
    <source>
        <dbReference type="ARBA" id="ARBA00025448"/>
    </source>
</evidence>
<comment type="similarity">
    <text evidence="2">Belongs to the MoaE family.</text>
</comment>
<evidence type="ECO:0000313" key="13">
    <source>
        <dbReference type="EMBL" id="USJ24226.1"/>
    </source>
</evidence>
<evidence type="ECO:0000256" key="12">
    <source>
        <dbReference type="ARBA" id="ARBA00049878"/>
    </source>
</evidence>
<evidence type="ECO:0000256" key="2">
    <source>
        <dbReference type="ARBA" id="ARBA00005426"/>
    </source>
</evidence>
<dbReference type="InterPro" id="IPR036563">
    <property type="entry name" value="MoaE_sf"/>
</dbReference>
<dbReference type="EMBL" id="CP098807">
    <property type="protein sequence ID" value="USJ24226.1"/>
    <property type="molecule type" value="Genomic_DNA"/>
</dbReference>
<evidence type="ECO:0000256" key="3">
    <source>
        <dbReference type="ARBA" id="ARBA00011950"/>
    </source>
</evidence>